<reference evidence="1" key="1">
    <citation type="submission" date="2020-05" db="EMBL/GenBank/DDBJ databases">
        <authorList>
            <person name="Chiriac C."/>
            <person name="Salcher M."/>
            <person name="Ghai R."/>
            <person name="Kavagutti S V."/>
        </authorList>
    </citation>
    <scope>NUCLEOTIDE SEQUENCE</scope>
</reference>
<accession>A0A6J6TG63</accession>
<sequence>MLGFSYSNENPITLINSAPTPIIVSHQPIIKPKPAVQIDSPSGSGHQECGL</sequence>
<dbReference type="EMBL" id="CAEZYX010000102">
    <property type="protein sequence ID" value="CAB4746128.1"/>
    <property type="molecule type" value="Genomic_DNA"/>
</dbReference>
<dbReference type="AlphaFoldDB" id="A0A6J6TG63"/>
<protein>
    <submittedName>
        <fullName evidence="1">Unannotated protein</fullName>
    </submittedName>
</protein>
<name>A0A6J6TG63_9ZZZZ</name>
<proteinExistence type="predicted"/>
<organism evidence="1">
    <name type="scientific">freshwater metagenome</name>
    <dbReference type="NCBI Taxonomy" id="449393"/>
    <lineage>
        <taxon>unclassified sequences</taxon>
        <taxon>metagenomes</taxon>
        <taxon>ecological metagenomes</taxon>
    </lineage>
</organism>
<evidence type="ECO:0000313" key="1">
    <source>
        <dbReference type="EMBL" id="CAB4746128.1"/>
    </source>
</evidence>
<gene>
    <name evidence="1" type="ORF">UFOPK2802_00848</name>
</gene>